<organism evidence="2 3">
    <name type="scientific">Cesiribacter andamanensis AMV16</name>
    <dbReference type="NCBI Taxonomy" id="1279009"/>
    <lineage>
        <taxon>Bacteria</taxon>
        <taxon>Pseudomonadati</taxon>
        <taxon>Bacteroidota</taxon>
        <taxon>Cytophagia</taxon>
        <taxon>Cytophagales</taxon>
        <taxon>Cesiribacteraceae</taxon>
        <taxon>Cesiribacter</taxon>
    </lineage>
</organism>
<name>M7NJP6_9BACT</name>
<accession>M7NJP6</accession>
<keyword evidence="1" id="KW-0812">Transmembrane</keyword>
<evidence type="ECO:0000313" key="3">
    <source>
        <dbReference type="Proteomes" id="UP000011910"/>
    </source>
</evidence>
<dbReference type="RefSeq" id="WP_009196232.1">
    <property type="nucleotide sequence ID" value="NZ_AODQ01000077.1"/>
</dbReference>
<dbReference type="InterPro" id="IPR043130">
    <property type="entry name" value="CDP-OH_PTrfase_TM_dom"/>
</dbReference>
<feature type="transmembrane region" description="Helical" evidence="1">
    <location>
        <begin position="91"/>
        <end position="112"/>
    </location>
</feature>
<dbReference type="Pfam" id="PF01066">
    <property type="entry name" value="CDP-OH_P_transf"/>
    <property type="match status" value="1"/>
</dbReference>
<dbReference type="EMBL" id="AODQ01000077">
    <property type="protein sequence ID" value="EMR02020.1"/>
    <property type="molecule type" value="Genomic_DNA"/>
</dbReference>
<evidence type="ECO:0000256" key="1">
    <source>
        <dbReference type="SAM" id="Phobius"/>
    </source>
</evidence>
<dbReference type="Gene3D" id="1.20.120.1760">
    <property type="match status" value="1"/>
</dbReference>
<keyword evidence="1" id="KW-0472">Membrane</keyword>
<dbReference type="STRING" id="1279009.ADICEAN_02844"/>
<dbReference type="OrthoDB" id="9785031at2"/>
<feature type="transmembrane region" description="Helical" evidence="1">
    <location>
        <begin position="37"/>
        <end position="56"/>
    </location>
</feature>
<keyword evidence="3" id="KW-1185">Reference proteome</keyword>
<dbReference type="eggNOG" id="COG0558">
    <property type="taxonomic scope" value="Bacteria"/>
</dbReference>
<keyword evidence="1" id="KW-1133">Transmembrane helix</keyword>
<feature type="transmembrane region" description="Helical" evidence="1">
    <location>
        <begin position="68"/>
        <end position="85"/>
    </location>
</feature>
<feature type="transmembrane region" description="Helical" evidence="1">
    <location>
        <begin position="12"/>
        <end position="31"/>
    </location>
</feature>
<feature type="transmembrane region" description="Helical" evidence="1">
    <location>
        <begin position="124"/>
        <end position="142"/>
    </location>
</feature>
<dbReference type="GO" id="GO:0008654">
    <property type="term" value="P:phospholipid biosynthetic process"/>
    <property type="evidence" value="ECO:0007669"/>
    <property type="project" value="InterPro"/>
</dbReference>
<feature type="transmembrane region" description="Helical" evidence="1">
    <location>
        <begin position="148"/>
        <end position="169"/>
    </location>
</feature>
<dbReference type="GO" id="GO:0016020">
    <property type="term" value="C:membrane"/>
    <property type="evidence" value="ECO:0007669"/>
    <property type="project" value="InterPro"/>
</dbReference>
<evidence type="ECO:0000313" key="2">
    <source>
        <dbReference type="EMBL" id="EMR02020.1"/>
    </source>
</evidence>
<proteinExistence type="predicted"/>
<gene>
    <name evidence="2" type="ORF">ADICEAN_02844</name>
</gene>
<protein>
    <submittedName>
        <fullName evidence="2">CDP-diacylglycerol--glycerol-3-phosphate 3-phosphatidyltransferase</fullName>
    </submittedName>
</protein>
<dbReference type="GO" id="GO:0016780">
    <property type="term" value="F:phosphotransferase activity, for other substituted phosphate groups"/>
    <property type="evidence" value="ECO:0007669"/>
    <property type="project" value="InterPro"/>
</dbReference>
<sequence>MNLRRLNLAEGLSFFRVISFPIILLFIYLDMRSTTAWLYLIFFSTDTLDGVVARLLNMESDRRAKLDTLGDILYLLTGLVGYYTFAPEHFLKNILLIGLVLGLYLLQFILALSKWGKPSSYHTWLAKLAAIFQVAFFVWMFFVGPHPFFFYAAAGISLLDALEDILITLSLKERRSHIRGLFWLTAPEEPEKAVDKGL</sequence>
<dbReference type="InterPro" id="IPR000462">
    <property type="entry name" value="CDP-OH_P_trans"/>
</dbReference>
<keyword evidence="2" id="KW-0808">Transferase</keyword>
<dbReference type="AlphaFoldDB" id="M7NJP6"/>
<comment type="caution">
    <text evidence="2">The sequence shown here is derived from an EMBL/GenBank/DDBJ whole genome shotgun (WGS) entry which is preliminary data.</text>
</comment>
<reference evidence="2 3" key="1">
    <citation type="journal article" date="2013" name="Genome Announc.">
        <title>Draft Genome Sequence of Cesiribacter andamanensis Strain AMV16T, Isolated from a Soil Sample from a Mud Volcano in the Andaman Islands, India.</title>
        <authorList>
            <person name="Shivaji S."/>
            <person name="Ara S."/>
            <person name="Begum Z."/>
            <person name="Srinivas T.N."/>
            <person name="Singh A."/>
            <person name="Kumar Pinnaka A."/>
        </authorList>
    </citation>
    <scope>NUCLEOTIDE SEQUENCE [LARGE SCALE GENOMIC DNA]</scope>
    <source>
        <strain evidence="2 3">AMV16</strain>
    </source>
</reference>
<dbReference type="Proteomes" id="UP000011910">
    <property type="component" value="Unassembled WGS sequence"/>
</dbReference>